<evidence type="ECO:0000256" key="8">
    <source>
        <dbReference type="SAM" id="Phobius"/>
    </source>
</evidence>
<evidence type="ECO:0000256" key="5">
    <source>
        <dbReference type="ARBA" id="ARBA00022692"/>
    </source>
</evidence>
<feature type="transmembrane region" description="Helical" evidence="8">
    <location>
        <begin position="216"/>
        <end position="235"/>
    </location>
</feature>
<protein>
    <submittedName>
        <fullName evidence="9">Iron ABC transporter permease</fullName>
    </submittedName>
</protein>
<name>A0A9J6NZH4_9CLOT</name>
<organism evidence="9 10">
    <name type="scientific">Oceanirhabdus seepicola</name>
    <dbReference type="NCBI Taxonomy" id="2828781"/>
    <lineage>
        <taxon>Bacteria</taxon>
        <taxon>Bacillati</taxon>
        <taxon>Bacillota</taxon>
        <taxon>Clostridia</taxon>
        <taxon>Eubacteriales</taxon>
        <taxon>Clostridiaceae</taxon>
        <taxon>Oceanirhabdus</taxon>
    </lineage>
</organism>
<keyword evidence="6 8" id="KW-1133">Transmembrane helix</keyword>
<keyword evidence="4" id="KW-1003">Cell membrane</keyword>
<dbReference type="InterPro" id="IPR037294">
    <property type="entry name" value="ABC_BtuC-like"/>
</dbReference>
<evidence type="ECO:0000313" key="10">
    <source>
        <dbReference type="Proteomes" id="UP001056429"/>
    </source>
</evidence>
<feature type="transmembrane region" description="Helical" evidence="8">
    <location>
        <begin position="24"/>
        <end position="41"/>
    </location>
</feature>
<dbReference type="PANTHER" id="PTHR30472">
    <property type="entry name" value="FERRIC ENTEROBACTIN TRANSPORT SYSTEM PERMEASE PROTEIN"/>
    <property type="match status" value="1"/>
</dbReference>
<comment type="similarity">
    <text evidence="2">Belongs to the binding-protein-dependent transport system permease family. FecCD subfamily.</text>
</comment>
<dbReference type="InterPro" id="IPR000522">
    <property type="entry name" value="ABC_transptr_permease_BtuC"/>
</dbReference>
<keyword evidence="10" id="KW-1185">Reference proteome</keyword>
<feature type="transmembrane region" description="Helical" evidence="8">
    <location>
        <begin position="255"/>
        <end position="284"/>
    </location>
</feature>
<keyword evidence="7 8" id="KW-0472">Membrane</keyword>
<evidence type="ECO:0000313" key="9">
    <source>
        <dbReference type="EMBL" id="MCM1989484.1"/>
    </source>
</evidence>
<sequence length="352" mass="37866">MSTNEGLIICEESRKNQRKIRVKLLLIYFIPVIVVILSLFIGRYPVSTGEVITVIINKIIGKEGISDPILTSVIFDLRLPRILLGMLVGGSLATSGATLQGMFKNPLVDAGVLGVSSGASFGAVIAIILFNNQPIITMIFAFLFGGLAVFLSYIIGSFYKSTPTMMLVLGGLVISSLFSSLVSFGKYLADPYDELPAIVFWLMGSLANVGYQQIIYIIFPMSIGLVGIFLLRWRINVLSMGDKEALSLGVNVKQIKGLLIVFSTLITASAVCVSGTIGWVGLIIPHIVRMILGNDNIKLIPASFVLGGAFLVFIDDLARTLTAAELPIGMLTALIGAPFYIILLRKSKGGGW</sequence>
<dbReference type="RefSeq" id="WP_250858478.1">
    <property type="nucleotide sequence ID" value="NZ_JAGSOJ010000001.1"/>
</dbReference>
<keyword evidence="3" id="KW-0813">Transport</keyword>
<evidence type="ECO:0000256" key="3">
    <source>
        <dbReference type="ARBA" id="ARBA00022448"/>
    </source>
</evidence>
<feature type="transmembrane region" description="Helical" evidence="8">
    <location>
        <begin position="326"/>
        <end position="344"/>
    </location>
</feature>
<proteinExistence type="inferred from homology"/>
<feature type="transmembrane region" description="Helical" evidence="8">
    <location>
        <begin position="82"/>
        <end position="103"/>
    </location>
</feature>
<reference evidence="9" key="2">
    <citation type="submission" date="2021-04" db="EMBL/GenBank/DDBJ databases">
        <authorList>
            <person name="Dong X."/>
        </authorList>
    </citation>
    <scope>NUCLEOTIDE SEQUENCE</scope>
    <source>
        <strain evidence="9">ZWT</strain>
    </source>
</reference>
<dbReference type="FunFam" id="1.10.3470.10:FF:000001">
    <property type="entry name" value="Vitamin B12 ABC transporter permease BtuC"/>
    <property type="match status" value="1"/>
</dbReference>
<dbReference type="PANTHER" id="PTHR30472:SF70">
    <property type="entry name" value="MOLYBDATE IMPORT SYSTEM PERMEASE PROTEIN MOLB"/>
    <property type="match status" value="1"/>
</dbReference>
<dbReference type="Pfam" id="PF01032">
    <property type="entry name" value="FecCD"/>
    <property type="match status" value="1"/>
</dbReference>
<comment type="subcellular location">
    <subcellularLocation>
        <location evidence="1">Cell membrane</location>
        <topology evidence="1">Multi-pass membrane protein</topology>
    </subcellularLocation>
</comment>
<evidence type="ECO:0000256" key="1">
    <source>
        <dbReference type="ARBA" id="ARBA00004651"/>
    </source>
</evidence>
<dbReference type="Proteomes" id="UP001056429">
    <property type="component" value="Unassembled WGS sequence"/>
</dbReference>
<dbReference type="CDD" id="cd06550">
    <property type="entry name" value="TM_ABC_iron-siderophores_like"/>
    <property type="match status" value="1"/>
</dbReference>
<evidence type="ECO:0000256" key="6">
    <source>
        <dbReference type="ARBA" id="ARBA00022989"/>
    </source>
</evidence>
<dbReference type="GO" id="GO:0022857">
    <property type="term" value="F:transmembrane transporter activity"/>
    <property type="evidence" value="ECO:0007669"/>
    <property type="project" value="InterPro"/>
</dbReference>
<dbReference type="AlphaFoldDB" id="A0A9J6NZH4"/>
<comment type="caution">
    <text evidence="9">The sequence shown here is derived from an EMBL/GenBank/DDBJ whole genome shotgun (WGS) entry which is preliminary data.</text>
</comment>
<keyword evidence="5 8" id="KW-0812">Transmembrane</keyword>
<dbReference type="SUPFAM" id="SSF81345">
    <property type="entry name" value="ABC transporter involved in vitamin B12 uptake, BtuC"/>
    <property type="match status" value="1"/>
</dbReference>
<evidence type="ECO:0000256" key="4">
    <source>
        <dbReference type="ARBA" id="ARBA00022475"/>
    </source>
</evidence>
<feature type="transmembrane region" description="Helical" evidence="8">
    <location>
        <begin position="167"/>
        <end position="189"/>
    </location>
</feature>
<feature type="transmembrane region" description="Helical" evidence="8">
    <location>
        <begin position="135"/>
        <end position="155"/>
    </location>
</feature>
<evidence type="ECO:0000256" key="7">
    <source>
        <dbReference type="ARBA" id="ARBA00023136"/>
    </source>
</evidence>
<dbReference type="EMBL" id="JAGSOJ010000001">
    <property type="protein sequence ID" value="MCM1989484.1"/>
    <property type="molecule type" value="Genomic_DNA"/>
</dbReference>
<evidence type="ECO:0000256" key="2">
    <source>
        <dbReference type="ARBA" id="ARBA00007935"/>
    </source>
</evidence>
<dbReference type="Gene3D" id="1.10.3470.10">
    <property type="entry name" value="ABC transporter involved in vitamin B12 uptake, BtuC"/>
    <property type="match status" value="1"/>
</dbReference>
<gene>
    <name evidence="9" type="ORF">KDK92_07005</name>
</gene>
<feature type="transmembrane region" description="Helical" evidence="8">
    <location>
        <begin position="110"/>
        <end position="129"/>
    </location>
</feature>
<accession>A0A9J6NZH4</accession>
<reference evidence="9" key="1">
    <citation type="journal article" date="2021" name="mSystems">
        <title>Bacteria and Archaea Synergistically Convert Glycine Betaine to Biogenic Methane in the Formosa Cold Seep of the South China Sea.</title>
        <authorList>
            <person name="Li L."/>
            <person name="Zhang W."/>
            <person name="Zhang S."/>
            <person name="Song L."/>
            <person name="Sun Q."/>
            <person name="Zhang H."/>
            <person name="Xiang H."/>
            <person name="Dong X."/>
        </authorList>
    </citation>
    <scope>NUCLEOTIDE SEQUENCE</scope>
    <source>
        <strain evidence="9">ZWT</strain>
    </source>
</reference>
<feature type="transmembrane region" description="Helical" evidence="8">
    <location>
        <begin position="296"/>
        <end position="314"/>
    </location>
</feature>
<dbReference type="GO" id="GO:0033214">
    <property type="term" value="P:siderophore-iron import into cell"/>
    <property type="evidence" value="ECO:0007669"/>
    <property type="project" value="TreeGrafter"/>
</dbReference>
<dbReference type="GO" id="GO:0005886">
    <property type="term" value="C:plasma membrane"/>
    <property type="evidence" value="ECO:0007669"/>
    <property type="project" value="UniProtKB-SubCell"/>
</dbReference>